<dbReference type="EMBL" id="LIUF01000002">
    <property type="protein sequence ID" value="KOX93528.1"/>
    <property type="molecule type" value="Genomic_DNA"/>
</dbReference>
<dbReference type="GO" id="GO:0003677">
    <property type="term" value="F:DNA binding"/>
    <property type="evidence" value="ECO:0007669"/>
    <property type="project" value="UniProtKB-KW"/>
</dbReference>
<sequence length="219" mass="23870">MIVEFHIDAPLLQRTAETLSKAAIRIQRLHCESGDCRAVAWIGPVERPAIEANLAQDESITDYAHVAAEGDGHWYTLHTTDTTIDTIGEALLNADGFLLGAAQTGEDWVFRARFPEKSSVLSFRDALVSSDITIDIQTITDDTEASPQFGVTDPQREVLLLALNRGYFTVPRESSLSDLAAELGISSQAASERLRRGTRTLVQNTLAAPERPLVGSPPE</sequence>
<dbReference type="Proteomes" id="UP000037729">
    <property type="component" value="Unassembled WGS sequence"/>
</dbReference>
<accession>A0A0M9AKV5</accession>
<dbReference type="EMBL" id="WOWB01000001">
    <property type="protein sequence ID" value="NLV05414.1"/>
    <property type="molecule type" value="Genomic_DNA"/>
</dbReference>
<evidence type="ECO:0000313" key="5">
    <source>
        <dbReference type="EMBL" id="NLV05414.1"/>
    </source>
</evidence>
<dbReference type="Pfam" id="PF04967">
    <property type="entry name" value="HTH_10"/>
    <property type="match status" value="1"/>
</dbReference>
<dbReference type="PANTHER" id="PTHR34236:SF1">
    <property type="entry name" value="DIMETHYL SULFOXIDE REDUCTASE TRANSCRIPTIONAL ACTIVATOR"/>
    <property type="match status" value="1"/>
</dbReference>
<dbReference type="STRING" id="1705562.AMS69_06275"/>
<dbReference type="Proteomes" id="UP000610611">
    <property type="component" value="Unassembled WGS sequence"/>
</dbReference>
<evidence type="ECO:0000313" key="4">
    <source>
        <dbReference type="EMBL" id="KOX93528.1"/>
    </source>
</evidence>
<keyword evidence="6" id="KW-1185">Reference proteome</keyword>
<name>A0A0M9AKV5_9EURY</name>
<protein>
    <submittedName>
        <fullName evidence="4">DNA-binding protein</fullName>
    </submittedName>
</protein>
<evidence type="ECO:0000259" key="3">
    <source>
        <dbReference type="Pfam" id="PF04967"/>
    </source>
</evidence>
<reference evidence="4 6" key="1">
    <citation type="submission" date="2015-08" db="EMBL/GenBank/DDBJ databases">
        <title>Genomes of Isolates from Cabo Rojo, PR.</title>
        <authorList>
            <person name="Sanchez-Nieves R.L."/>
            <person name="Montalvo-Rodriguez R."/>
        </authorList>
    </citation>
    <scope>NUCLEOTIDE SEQUENCE [LARGE SCALE GENOMIC DNA]</scope>
    <source>
        <strain evidence="4 6">SL3</strain>
    </source>
</reference>
<dbReference type="RefSeq" id="WP_053967222.1">
    <property type="nucleotide sequence ID" value="NZ_JAWJXX010000016.1"/>
</dbReference>
<proteinExistence type="predicted"/>
<comment type="caution">
    <text evidence="4">The sequence shown here is derived from an EMBL/GenBank/DDBJ whole genome shotgun (WGS) entry which is preliminary data.</text>
</comment>
<dbReference type="PATRIC" id="fig|1705562.3.peg.2310"/>
<keyword evidence="4" id="KW-0238">DNA-binding</keyword>
<evidence type="ECO:0000256" key="2">
    <source>
        <dbReference type="ARBA" id="ARBA00023163"/>
    </source>
</evidence>
<dbReference type="AlphaFoldDB" id="A0A0M9AKV5"/>
<reference evidence="5" key="2">
    <citation type="submission" date="2019-12" db="EMBL/GenBank/DDBJ databases">
        <title>The whole-genome sequencing of Haloarcula japonica strain pws8.</title>
        <authorList>
            <person name="Verma D.K."/>
            <person name="Gopal K."/>
            <person name="Prasad E.S."/>
        </authorList>
    </citation>
    <scope>NUCLEOTIDE SEQUENCE</scope>
    <source>
        <strain evidence="5">Pws8</strain>
    </source>
</reference>
<dbReference type="InterPro" id="IPR007050">
    <property type="entry name" value="HTH_bacterioopsin"/>
</dbReference>
<keyword evidence="1" id="KW-0805">Transcription regulation</keyword>
<organism evidence="4 6">
    <name type="scientific">Haloarcula rubripromontorii</name>
    <dbReference type="NCBI Taxonomy" id="1705562"/>
    <lineage>
        <taxon>Archaea</taxon>
        <taxon>Methanobacteriati</taxon>
        <taxon>Methanobacteriota</taxon>
        <taxon>Stenosarchaea group</taxon>
        <taxon>Halobacteria</taxon>
        <taxon>Halobacteriales</taxon>
        <taxon>Haloarculaceae</taxon>
        <taxon>Haloarcula</taxon>
    </lineage>
</organism>
<gene>
    <name evidence="4" type="ORF">AMS69_06275</name>
    <name evidence="5" type="ORF">GOC83_04605</name>
</gene>
<dbReference type="OrthoDB" id="156233at2157"/>
<keyword evidence="2" id="KW-0804">Transcription</keyword>
<evidence type="ECO:0000313" key="6">
    <source>
        <dbReference type="Proteomes" id="UP000037729"/>
    </source>
</evidence>
<feature type="domain" description="HTH bat-type" evidence="3">
    <location>
        <begin position="152"/>
        <end position="202"/>
    </location>
</feature>
<dbReference type="PANTHER" id="PTHR34236">
    <property type="entry name" value="DIMETHYL SULFOXIDE REDUCTASE TRANSCRIPTIONAL ACTIVATOR"/>
    <property type="match status" value="1"/>
</dbReference>
<evidence type="ECO:0000256" key="1">
    <source>
        <dbReference type="ARBA" id="ARBA00023015"/>
    </source>
</evidence>